<feature type="region of interest" description="Disordered" evidence="1">
    <location>
        <begin position="34"/>
        <end position="175"/>
    </location>
</feature>
<sequence length="175" mass="18335">MYIFACKNEPFKIMKKVKHVLAVVLVSFTGLANAQDGNGVGNGKSSHQANVHAAKSKESTYTTSGRKVQNDNPNKKKGLIANEGEKGGNGKTSDGKGNGRQNGEKGNGRNNTRLADKENKAKDADIAGHGVSTEKVVAVVQRGKKLRKEANGSHEITDGGGPGNGKSNNLAAVKK</sequence>
<name>A0A1T5BY97_9BACT</name>
<dbReference type="AlphaFoldDB" id="A0A1T5BY97"/>
<evidence type="ECO:0000313" key="3">
    <source>
        <dbReference type="EMBL" id="SKB52134.1"/>
    </source>
</evidence>
<evidence type="ECO:0000313" key="4">
    <source>
        <dbReference type="Proteomes" id="UP000190897"/>
    </source>
</evidence>
<feature type="chain" id="PRO_5012617359" evidence="2">
    <location>
        <begin position="35"/>
        <end position="175"/>
    </location>
</feature>
<organism evidence="3 4">
    <name type="scientific">Dyadobacter psychrophilus</name>
    <dbReference type="NCBI Taxonomy" id="651661"/>
    <lineage>
        <taxon>Bacteria</taxon>
        <taxon>Pseudomonadati</taxon>
        <taxon>Bacteroidota</taxon>
        <taxon>Cytophagia</taxon>
        <taxon>Cytophagales</taxon>
        <taxon>Spirosomataceae</taxon>
        <taxon>Dyadobacter</taxon>
    </lineage>
</organism>
<keyword evidence="4" id="KW-1185">Reference proteome</keyword>
<gene>
    <name evidence="3" type="ORF">SAMN05660293_00712</name>
</gene>
<feature type="compositionally biased region" description="Polar residues" evidence="1">
    <location>
        <begin position="165"/>
        <end position="175"/>
    </location>
</feature>
<feature type="compositionally biased region" description="Basic and acidic residues" evidence="1">
    <location>
        <begin position="148"/>
        <end position="157"/>
    </location>
</feature>
<feature type="compositionally biased region" description="Polar residues" evidence="1">
    <location>
        <begin position="59"/>
        <end position="72"/>
    </location>
</feature>
<reference evidence="4" key="1">
    <citation type="submission" date="2017-02" db="EMBL/GenBank/DDBJ databases">
        <authorList>
            <person name="Varghese N."/>
            <person name="Submissions S."/>
        </authorList>
    </citation>
    <scope>NUCLEOTIDE SEQUENCE [LARGE SCALE GENOMIC DNA]</scope>
    <source>
        <strain evidence="4">DSM 22270</strain>
    </source>
</reference>
<feature type="signal peptide" evidence="2">
    <location>
        <begin position="1"/>
        <end position="34"/>
    </location>
</feature>
<protein>
    <submittedName>
        <fullName evidence="3">Uncharacterized protein</fullName>
    </submittedName>
</protein>
<keyword evidence="2" id="KW-0732">Signal</keyword>
<accession>A0A1T5BY97</accession>
<evidence type="ECO:0000256" key="1">
    <source>
        <dbReference type="SAM" id="MobiDB-lite"/>
    </source>
</evidence>
<feature type="compositionally biased region" description="Basic and acidic residues" evidence="1">
    <location>
        <begin position="114"/>
        <end position="126"/>
    </location>
</feature>
<evidence type="ECO:0000256" key="2">
    <source>
        <dbReference type="SAM" id="SignalP"/>
    </source>
</evidence>
<proteinExistence type="predicted"/>
<dbReference type="Proteomes" id="UP000190897">
    <property type="component" value="Unassembled WGS sequence"/>
</dbReference>
<dbReference type="EMBL" id="FUZA01000001">
    <property type="protein sequence ID" value="SKB52134.1"/>
    <property type="molecule type" value="Genomic_DNA"/>
</dbReference>